<dbReference type="AlphaFoldDB" id="A0A4U0XZQ6"/>
<dbReference type="InterPro" id="IPR038883">
    <property type="entry name" value="AN11006-like"/>
</dbReference>
<evidence type="ECO:0000259" key="1">
    <source>
        <dbReference type="Pfam" id="PF20150"/>
    </source>
</evidence>
<dbReference type="STRING" id="329884.A0A4U0XZQ6"/>
<proteinExistence type="predicted"/>
<organism evidence="2 3">
    <name type="scientific">Friedmanniomyces simplex</name>
    <dbReference type="NCBI Taxonomy" id="329884"/>
    <lineage>
        <taxon>Eukaryota</taxon>
        <taxon>Fungi</taxon>
        <taxon>Dikarya</taxon>
        <taxon>Ascomycota</taxon>
        <taxon>Pezizomycotina</taxon>
        <taxon>Dothideomycetes</taxon>
        <taxon>Dothideomycetidae</taxon>
        <taxon>Mycosphaerellales</taxon>
        <taxon>Teratosphaeriaceae</taxon>
        <taxon>Friedmanniomyces</taxon>
    </lineage>
</organism>
<evidence type="ECO:0000313" key="2">
    <source>
        <dbReference type="EMBL" id="TKA83340.1"/>
    </source>
</evidence>
<dbReference type="OrthoDB" id="62952at2759"/>
<dbReference type="Proteomes" id="UP000309340">
    <property type="component" value="Unassembled WGS sequence"/>
</dbReference>
<dbReference type="EMBL" id="NAJQ01000011">
    <property type="protein sequence ID" value="TKA83340.1"/>
    <property type="molecule type" value="Genomic_DNA"/>
</dbReference>
<dbReference type="InterPro" id="IPR045518">
    <property type="entry name" value="2EXR"/>
</dbReference>
<dbReference type="Pfam" id="PF20150">
    <property type="entry name" value="2EXR"/>
    <property type="match status" value="1"/>
</dbReference>
<protein>
    <recommendedName>
        <fullName evidence="1">2EXR domain-containing protein</fullName>
    </recommendedName>
</protein>
<keyword evidence="3" id="KW-1185">Reference proteome</keyword>
<dbReference type="PANTHER" id="PTHR42085:SF1">
    <property type="entry name" value="F-BOX DOMAIN-CONTAINING PROTEIN"/>
    <property type="match status" value="1"/>
</dbReference>
<dbReference type="PANTHER" id="PTHR42085">
    <property type="entry name" value="F-BOX DOMAIN-CONTAINING PROTEIN"/>
    <property type="match status" value="1"/>
</dbReference>
<sequence length="101" mass="11344">MLARPSRQAVTGAGKSHLLALPPELRNRIYELVLVAENALIYYYYLSLHKNIGSTVPQARQPALTRVSKELRHQALAIFYGQNTFDITLHAGLASEPEDER</sequence>
<accession>A0A4U0XZQ6</accession>
<reference evidence="2 3" key="1">
    <citation type="submission" date="2017-03" db="EMBL/GenBank/DDBJ databases">
        <title>Genomes of endolithic fungi from Antarctica.</title>
        <authorList>
            <person name="Coleine C."/>
            <person name="Masonjones S."/>
            <person name="Stajich J.E."/>
        </authorList>
    </citation>
    <scope>NUCLEOTIDE SEQUENCE [LARGE SCALE GENOMIC DNA]</scope>
    <source>
        <strain evidence="2 3">CCFEE 5184</strain>
    </source>
</reference>
<name>A0A4U0XZQ6_9PEZI</name>
<gene>
    <name evidence="2" type="ORF">B0A55_00622</name>
</gene>
<comment type="caution">
    <text evidence="2">The sequence shown here is derived from an EMBL/GenBank/DDBJ whole genome shotgun (WGS) entry which is preliminary data.</text>
</comment>
<evidence type="ECO:0000313" key="3">
    <source>
        <dbReference type="Proteomes" id="UP000309340"/>
    </source>
</evidence>
<feature type="domain" description="2EXR" evidence="1">
    <location>
        <begin position="21"/>
        <end position="80"/>
    </location>
</feature>